<evidence type="ECO:0000313" key="2">
    <source>
        <dbReference type="EMBL" id="KAK9708102.1"/>
    </source>
</evidence>
<sequence>MTRGATGRQKNYLYNLSCRRIKTVRHSMTRGATGRQKHYPDDVYSRSPCGKNITGFHYAVLFSPQRPRAKSKWTTSVKRRYSVSASTKDEEFSAGVNAVPQHEYP</sequence>
<name>A0AAW1JUH8_POPJA</name>
<dbReference type="Proteomes" id="UP001458880">
    <property type="component" value="Unassembled WGS sequence"/>
</dbReference>
<dbReference type="EMBL" id="JASPKY010000336">
    <property type="protein sequence ID" value="KAK9708102.1"/>
    <property type="molecule type" value="Genomic_DNA"/>
</dbReference>
<reference evidence="2 3" key="1">
    <citation type="journal article" date="2024" name="BMC Genomics">
        <title>De novo assembly and annotation of Popillia japonica's genome with initial clues to its potential as an invasive pest.</title>
        <authorList>
            <person name="Cucini C."/>
            <person name="Boschi S."/>
            <person name="Funari R."/>
            <person name="Cardaioli E."/>
            <person name="Iannotti N."/>
            <person name="Marturano G."/>
            <person name="Paoli F."/>
            <person name="Bruttini M."/>
            <person name="Carapelli A."/>
            <person name="Frati F."/>
            <person name="Nardi F."/>
        </authorList>
    </citation>
    <scope>NUCLEOTIDE SEQUENCE [LARGE SCALE GENOMIC DNA]</scope>
    <source>
        <strain evidence="2">DMR45628</strain>
    </source>
</reference>
<feature type="region of interest" description="Disordered" evidence="1">
    <location>
        <begin position="84"/>
        <end position="105"/>
    </location>
</feature>
<protein>
    <submittedName>
        <fullName evidence="2">Uncharacterized protein</fullName>
    </submittedName>
</protein>
<organism evidence="2 3">
    <name type="scientific">Popillia japonica</name>
    <name type="common">Japanese beetle</name>
    <dbReference type="NCBI Taxonomy" id="7064"/>
    <lineage>
        <taxon>Eukaryota</taxon>
        <taxon>Metazoa</taxon>
        <taxon>Ecdysozoa</taxon>
        <taxon>Arthropoda</taxon>
        <taxon>Hexapoda</taxon>
        <taxon>Insecta</taxon>
        <taxon>Pterygota</taxon>
        <taxon>Neoptera</taxon>
        <taxon>Endopterygota</taxon>
        <taxon>Coleoptera</taxon>
        <taxon>Polyphaga</taxon>
        <taxon>Scarabaeiformia</taxon>
        <taxon>Scarabaeidae</taxon>
        <taxon>Rutelinae</taxon>
        <taxon>Popillia</taxon>
    </lineage>
</organism>
<proteinExistence type="predicted"/>
<accession>A0AAW1JUH8</accession>
<gene>
    <name evidence="2" type="ORF">QE152_g27416</name>
</gene>
<comment type="caution">
    <text evidence="2">The sequence shown here is derived from an EMBL/GenBank/DDBJ whole genome shotgun (WGS) entry which is preliminary data.</text>
</comment>
<keyword evidence="3" id="KW-1185">Reference proteome</keyword>
<evidence type="ECO:0000313" key="3">
    <source>
        <dbReference type="Proteomes" id="UP001458880"/>
    </source>
</evidence>
<evidence type="ECO:0000256" key="1">
    <source>
        <dbReference type="SAM" id="MobiDB-lite"/>
    </source>
</evidence>
<dbReference type="AlphaFoldDB" id="A0AAW1JUH8"/>